<feature type="domain" description="L-tryptophan decarboxylase PsiD-like" evidence="5">
    <location>
        <begin position="44"/>
        <end position="179"/>
    </location>
</feature>
<reference evidence="6 7" key="1">
    <citation type="submission" date="2019-10" db="EMBL/GenBank/DDBJ databases">
        <title>Taxonomy of Antarctic Massilia spp.: description of Massilia rubra sp. nov., Massilia aquatica sp. nov., Massilia mucilaginosa sp. nov., Massilia frigida sp. nov. isolated from streams, lakes and regoliths.</title>
        <authorList>
            <person name="Holochova P."/>
            <person name="Sedlacek I."/>
            <person name="Kralova S."/>
            <person name="Maslanova I."/>
            <person name="Busse H.-J."/>
            <person name="Stankova E."/>
            <person name="Vrbovska V."/>
            <person name="Kovarovic V."/>
            <person name="Bartak M."/>
            <person name="Svec P."/>
            <person name="Pantucek R."/>
        </authorList>
    </citation>
    <scope>NUCLEOTIDE SEQUENCE [LARGE SCALE GENOMIC DNA]</scope>
    <source>
        <strain evidence="6 7">CCM 8695</strain>
    </source>
</reference>
<accession>A0ABX0NDT6</accession>
<dbReference type="RefSeq" id="WP_167092736.1">
    <property type="nucleotide sequence ID" value="NZ_WHJG01000047.1"/>
</dbReference>
<keyword evidence="1" id="KW-0210">Decarboxylase</keyword>
<sequence length="420" mass="46735">MSASTAPSHPYRVGQWLPSDQRILDAWIGKRLAQATANPVPLLPIMEEFKQLIEGDATIYMLFHQMLSEVPHSKRFRHNPAGGPQVRSYHVMLQMINAILTEAPEFNTSGLVGFPINAILDWSMDTPGGFAAFLNEKVNRQFKRVLNEWARFLGSADSRYILNDDPCTGWLGTAAMAAMPDFAEHFVCDPSAPYYGFTSWDDFFTRQFREGQRPVAAPDDDSVITNACESAPYRLACGVRQIDRFWIKAQPYSLTHMLDGDSRVAQFDGGTVYQAFLDALSYHRWHSPVNGRIVKAVVIDGTYYSETPAEGEDDSGPNDSQAYITEVATRALVFIEADNPAIGLMCFMAVGMAEVSTCQITVYEGQQVRKGQQLGMFHFGGSTHCLIFRPGVELDFNLDGNRPGLHSTSIPINSQIARVK</sequence>
<keyword evidence="4" id="KW-0670">Pyruvate</keyword>
<dbReference type="EMBL" id="WHJG01000047">
    <property type="protein sequence ID" value="NHZ83262.1"/>
    <property type="molecule type" value="Genomic_DNA"/>
</dbReference>
<evidence type="ECO:0000256" key="4">
    <source>
        <dbReference type="ARBA" id="ARBA00023317"/>
    </source>
</evidence>
<gene>
    <name evidence="6" type="ORF">F2P44_28905</name>
</gene>
<evidence type="ECO:0000256" key="2">
    <source>
        <dbReference type="ARBA" id="ARBA00023145"/>
    </source>
</evidence>
<dbReference type="InterPro" id="IPR003817">
    <property type="entry name" value="PS_Dcarbxylase"/>
</dbReference>
<keyword evidence="3" id="KW-0456">Lyase</keyword>
<evidence type="ECO:0000313" key="6">
    <source>
        <dbReference type="EMBL" id="NHZ83262.1"/>
    </source>
</evidence>
<keyword evidence="7" id="KW-1185">Reference proteome</keyword>
<evidence type="ECO:0000259" key="5">
    <source>
        <dbReference type="Pfam" id="PF12588"/>
    </source>
</evidence>
<organism evidence="6 7">
    <name type="scientific">Massilia frigida</name>
    <dbReference type="NCBI Taxonomy" id="2609281"/>
    <lineage>
        <taxon>Bacteria</taxon>
        <taxon>Pseudomonadati</taxon>
        <taxon>Pseudomonadota</taxon>
        <taxon>Betaproteobacteria</taxon>
        <taxon>Burkholderiales</taxon>
        <taxon>Oxalobacteraceae</taxon>
        <taxon>Telluria group</taxon>
        <taxon>Massilia</taxon>
    </lineage>
</organism>
<comment type="caution">
    <text evidence="6">The sequence shown here is derived from an EMBL/GenBank/DDBJ whole genome shotgun (WGS) entry which is preliminary data.</text>
</comment>
<evidence type="ECO:0000313" key="7">
    <source>
        <dbReference type="Proteomes" id="UP000621455"/>
    </source>
</evidence>
<dbReference type="InterPro" id="IPR022237">
    <property type="entry name" value="PsiD-like"/>
</dbReference>
<dbReference type="PANTHER" id="PTHR10067">
    <property type="entry name" value="PHOSPHATIDYLSERINE DECARBOXYLASE"/>
    <property type="match status" value="1"/>
</dbReference>
<name>A0ABX0NDT6_9BURK</name>
<evidence type="ECO:0000256" key="3">
    <source>
        <dbReference type="ARBA" id="ARBA00023239"/>
    </source>
</evidence>
<dbReference type="PANTHER" id="PTHR10067:SF9">
    <property type="entry name" value="PHOSPHATIDYLSERINE DECARBOXYLASE FAMILY PROTEIN (AFU_ORTHOLOGUE AFUA_7G01730)"/>
    <property type="match status" value="1"/>
</dbReference>
<dbReference type="Proteomes" id="UP000621455">
    <property type="component" value="Unassembled WGS sequence"/>
</dbReference>
<protein>
    <submittedName>
        <fullName evidence="6">Phosphatidylserine decarboxylase</fullName>
    </submittedName>
</protein>
<dbReference type="Pfam" id="PF02666">
    <property type="entry name" value="PS_Dcarbxylase"/>
    <property type="match status" value="1"/>
</dbReference>
<dbReference type="Pfam" id="PF12588">
    <property type="entry name" value="PSDC"/>
    <property type="match status" value="1"/>
</dbReference>
<evidence type="ECO:0000256" key="1">
    <source>
        <dbReference type="ARBA" id="ARBA00022793"/>
    </source>
</evidence>
<keyword evidence="2" id="KW-0865">Zymogen</keyword>
<proteinExistence type="predicted"/>